<proteinExistence type="inferred from homology"/>
<protein>
    <recommendedName>
        <fullName evidence="3">PPE domain-containing protein</fullName>
    </recommendedName>
</protein>
<reference evidence="5" key="1">
    <citation type="journal article" date="2019" name="Int. J. Syst. Evol. Microbiol.">
        <title>The Global Catalogue of Microorganisms (GCM) 10K type strain sequencing project: providing services to taxonomists for standard genome sequencing and annotation.</title>
        <authorList>
            <consortium name="The Broad Institute Genomics Platform"/>
            <consortium name="The Broad Institute Genome Sequencing Center for Infectious Disease"/>
            <person name="Wu L."/>
            <person name="Ma J."/>
        </authorList>
    </citation>
    <scope>NUCLEOTIDE SEQUENCE [LARGE SCALE GENOMIC DNA]</scope>
    <source>
        <strain evidence="5">JCM 18298</strain>
    </source>
</reference>
<accession>A0ABP9JXP2</accession>
<feature type="domain" description="PPE" evidence="3">
    <location>
        <begin position="10"/>
        <end position="167"/>
    </location>
</feature>
<keyword evidence="5" id="KW-1185">Reference proteome</keyword>
<evidence type="ECO:0000256" key="2">
    <source>
        <dbReference type="SAM" id="MobiDB-lite"/>
    </source>
</evidence>
<dbReference type="EMBL" id="BAABJM010000001">
    <property type="protein sequence ID" value="GAA5047066.1"/>
    <property type="molecule type" value="Genomic_DNA"/>
</dbReference>
<organism evidence="4 5">
    <name type="scientific">Nocardia callitridis</name>
    <dbReference type="NCBI Taxonomy" id="648753"/>
    <lineage>
        <taxon>Bacteria</taxon>
        <taxon>Bacillati</taxon>
        <taxon>Actinomycetota</taxon>
        <taxon>Actinomycetes</taxon>
        <taxon>Mycobacteriales</taxon>
        <taxon>Nocardiaceae</taxon>
        <taxon>Nocardia</taxon>
    </lineage>
</organism>
<comment type="similarity">
    <text evidence="1">Belongs to the mycobacterial PPE family.</text>
</comment>
<evidence type="ECO:0000313" key="5">
    <source>
        <dbReference type="Proteomes" id="UP001500603"/>
    </source>
</evidence>
<feature type="region of interest" description="Disordered" evidence="2">
    <location>
        <begin position="318"/>
        <end position="383"/>
    </location>
</feature>
<dbReference type="Proteomes" id="UP001500603">
    <property type="component" value="Unassembled WGS sequence"/>
</dbReference>
<comment type="caution">
    <text evidence="4">The sequence shown here is derived from an EMBL/GenBank/DDBJ whole genome shotgun (WGS) entry which is preliminary data.</text>
</comment>
<dbReference type="Pfam" id="PF00823">
    <property type="entry name" value="PPE"/>
    <property type="match status" value="1"/>
</dbReference>
<dbReference type="Gene3D" id="1.20.1260.20">
    <property type="entry name" value="PPE superfamily"/>
    <property type="match status" value="1"/>
</dbReference>
<feature type="compositionally biased region" description="Basic and acidic residues" evidence="2">
    <location>
        <begin position="349"/>
        <end position="365"/>
    </location>
</feature>
<evidence type="ECO:0000256" key="1">
    <source>
        <dbReference type="ARBA" id="ARBA00010652"/>
    </source>
</evidence>
<gene>
    <name evidence="4" type="ORF">GCM10023318_13090</name>
</gene>
<dbReference type="SUPFAM" id="SSF140459">
    <property type="entry name" value="PE/PPE dimer-like"/>
    <property type="match status" value="1"/>
</dbReference>
<sequence length="383" mass="36880">MTAGITGVVWLPRTAEVNCATLYSGAHAIPIAAAGGAWGLLTAAWVDATATVVRVMAELGVGMQGVNGLAVIGRLTGFTGWAEQQGVQAGILAAKATANVTAYTIASLVMPSPPEIAAAETARVAAHTTGGMLNGTAEIAEAAKAAIDLRAALVMETYEAATSAMVAVPADFLMPPPIANGAGSAAQGPVEEAFGGNPISAVAGAAGAIANNPAVVSGATQAANVAGTVATGGVSTASSIGSNAISAVTSSPAVSSPGISMGGLGMAGMGAAGTRSAAMGTGSGLSNFNGSAKFPEGWGAPSGGNPSTATVPENVVVNQNGGAPVRPAGGSGGNPLLGNQARSDGEDDGEHKGNDYLRSTEHFNDGRSAADGVIGADFSGAGK</sequence>
<dbReference type="RefSeq" id="WP_345494121.1">
    <property type="nucleotide sequence ID" value="NZ_BAABJM010000001.1"/>
</dbReference>
<dbReference type="InterPro" id="IPR038332">
    <property type="entry name" value="PPE_sf"/>
</dbReference>
<evidence type="ECO:0000313" key="4">
    <source>
        <dbReference type="EMBL" id="GAA5047066.1"/>
    </source>
</evidence>
<evidence type="ECO:0000259" key="3">
    <source>
        <dbReference type="Pfam" id="PF00823"/>
    </source>
</evidence>
<name>A0ABP9JXP2_9NOCA</name>
<dbReference type="InterPro" id="IPR000030">
    <property type="entry name" value="PPE_dom"/>
</dbReference>